<keyword evidence="2" id="KW-1208">Phospholipid metabolism</keyword>
<dbReference type="PANTHER" id="PTHR22603">
    <property type="entry name" value="CHOLINE/ETHANOALAMINE KINASE"/>
    <property type="match status" value="1"/>
</dbReference>
<name>A0A2J7RI26_9NEOP</name>
<keyword evidence="1" id="KW-0444">Lipid biosynthesis</keyword>
<dbReference type="InterPro" id="IPR011009">
    <property type="entry name" value="Kinase-like_dom_sf"/>
</dbReference>
<reference evidence="4 5" key="1">
    <citation type="submission" date="2017-12" db="EMBL/GenBank/DDBJ databases">
        <title>Hemimetabolous genomes reveal molecular basis of termite eusociality.</title>
        <authorList>
            <person name="Harrison M.C."/>
            <person name="Jongepier E."/>
            <person name="Robertson H.M."/>
            <person name="Arning N."/>
            <person name="Bitard-Feildel T."/>
            <person name="Chao H."/>
            <person name="Childers C.P."/>
            <person name="Dinh H."/>
            <person name="Doddapaneni H."/>
            <person name="Dugan S."/>
            <person name="Gowin J."/>
            <person name="Greiner C."/>
            <person name="Han Y."/>
            <person name="Hu H."/>
            <person name="Hughes D.S.T."/>
            <person name="Huylmans A.-K."/>
            <person name="Kemena C."/>
            <person name="Kremer L.P.M."/>
            <person name="Lee S.L."/>
            <person name="Lopez-Ezquerra A."/>
            <person name="Mallet L."/>
            <person name="Monroy-Kuhn J.M."/>
            <person name="Moser A."/>
            <person name="Murali S.C."/>
            <person name="Muzny D.M."/>
            <person name="Otani S."/>
            <person name="Piulachs M.-D."/>
            <person name="Poelchau M."/>
            <person name="Qu J."/>
            <person name="Schaub F."/>
            <person name="Wada-Katsumata A."/>
            <person name="Worley K.C."/>
            <person name="Xie Q."/>
            <person name="Ylla G."/>
            <person name="Poulsen M."/>
            <person name="Gibbs R.A."/>
            <person name="Schal C."/>
            <person name="Richards S."/>
            <person name="Belles X."/>
            <person name="Korb J."/>
            <person name="Bornberg-Bauer E."/>
        </authorList>
    </citation>
    <scope>NUCLEOTIDE SEQUENCE [LARGE SCALE GENOMIC DNA]</scope>
    <source>
        <tissue evidence="4">Whole body</tissue>
    </source>
</reference>
<sequence>MLSESQRGPRLLGVFPGGRLEEYIPARPLRTNELSDPVLSQLVAEKLAQIHMMDVPINKEPRWLWDTMYRWLDSIQEFMSLKYENLVAKARTEKLMSYSLRLELDWLKEFLTSINSPVVFCHNDLQEGNILLRLDAQMSQHPHPELVVIDFEFCSYNYRGFDIANHMCEWLYDYTNENSPYFWVSHDNYPSLKQQEHFLESYIQAVQGKQSLQAVTREEMDQLLRELQAFTLASHFFWGLWSLCYASISTIPFDYWEYGEVRFEAYFKHKASLFSKLDESPGSESIAELMKSLCHVAQYKSS</sequence>
<proteinExistence type="inferred from homology"/>
<keyword evidence="1" id="KW-0443">Lipid metabolism</keyword>
<protein>
    <recommendedName>
        <fullName evidence="6">Choline/ethanolamine kinase</fullName>
    </recommendedName>
</protein>
<accession>A0A2J7RI26</accession>
<evidence type="ECO:0000313" key="5">
    <source>
        <dbReference type="Proteomes" id="UP000235965"/>
    </source>
</evidence>
<evidence type="ECO:0008006" key="6">
    <source>
        <dbReference type="Google" id="ProtNLM"/>
    </source>
</evidence>
<dbReference type="PANTHER" id="PTHR22603:SF93">
    <property type="entry name" value="RE24176P"/>
    <property type="match status" value="1"/>
</dbReference>
<evidence type="ECO:0000313" key="4">
    <source>
        <dbReference type="EMBL" id="PNF40488.1"/>
    </source>
</evidence>
<evidence type="ECO:0000256" key="3">
    <source>
        <dbReference type="ARBA" id="ARBA00038211"/>
    </source>
</evidence>
<dbReference type="GO" id="GO:0006646">
    <property type="term" value="P:phosphatidylethanolamine biosynthetic process"/>
    <property type="evidence" value="ECO:0007669"/>
    <property type="project" value="TreeGrafter"/>
</dbReference>
<dbReference type="EMBL" id="NEVH01003505">
    <property type="protein sequence ID" value="PNF40488.1"/>
    <property type="molecule type" value="Genomic_DNA"/>
</dbReference>
<organism evidence="4 5">
    <name type="scientific">Cryptotermes secundus</name>
    <dbReference type="NCBI Taxonomy" id="105785"/>
    <lineage>
        <taxon>Eukaryota</taxon>
        <taxon>Metazoa</taxon>
        <taxon>Ecdysozoa</taxon>
        <taxon>Arthropoda</taxon>
        <taxon>Hexapoda</taxon>
        <taxon>Insecta</taxon>
        <taxon>Pterygota</taxon>
        <taxon>Neoptera</taxon>
        <taxon>Polyneoptera</taxon>
        <taxon>Dictyoptera</taxon>
        <taxon>Blattodea</taxon>
        <taxon>Blattoidea</taxon>
        <taxon>Termitoidae</taxon>
        <taxon>Kalotermitidae</taxon>
        <taxon>Cryptotermitinae</taxon>
        <taxon>Cryptotermes</taxon>
    </lineage>
</organism>
<keyword evidence="1" id="KW-0594">Phospholipid biosynthesis</keyword>
<dbReference type="Proteomes" id="UP000235965">
    <property type="component" value="Unassembled WGS sequence"/>
</dbReference>
<dbReference type="OrthoDB" id="3649325at2759"/>
<dbReference type="Gene3D" id="3.90.1200.10">
    <property type="match status" value="1"/>
</dbReference>
<gene>
    <name evidence="4" type="ORF">B7P43_G08183</name>
</gene>
<dbReference type="SUPFAM" id="SSF56112">
    <property type="entry name" value="Protein kinase-like (PK-like)"/>
    <property type="match status" value="1"/>
</dbReference>
<comment type="caution">
    <text evidence="4">The sequence shown here is derived from an EMBL/GenBank/DDBJ whole genome shotgun (WGS) entry which is preliminary data.</text>
</comment>
<dbReference type="Pfam" id="PF01633">
    <property type="entry name" value="Choline_kinase"/>
    <property type="match status" value="1"/>
</dbReference>
<keyword evidence="5" id="KW-1185">Reference proteome</keyword>
<dbReference type="AlphaFoldDB" id="A0A2J7RI26"/>
<evidence type="ECO:0000256" key="2">
    <source>
        <dbReference type="ARBA" id="ARBA00023264"/>
    </source>
</evidence>
<comment type="similarity">
    <text evidence="3">Belongs to the choline/ethanolamine kinase family.</text>
</comment>
<evidence type="ECO:0000256" key="1">
    <source>
        <dbReference type="ARBA" id="ARBA00023209"/>
    </source>
</evidence>
<dbReference type="GO" id="GO:0005737">
    <property type="term" value="C:cytoplasm"/>
    <property type="evidence" value="ECO:0007669"/>
    <property type="project" value="TreeGrafter"/>
</dbReference>
<dbReference type="GO" id="GO:0004103">
    <property type="term" value="F:choline kinase activity"/>
    <property type="evidence" value="ECO:0007669"/>
    <property type="project" value="TreeGrafter"/>
</dbReference>
<dbReference type="GO" id="GO:0004305">
    <property type="term" value="F:ethanolamine kinase activity"/>
    <property type="evidence" value="ECO:0007669"/>
    <property type="project" value="TreeGrafter"/>
</dbReference>